<dbReference type="GeneID" id="5054331"/>
<dbReference type="GO" id="GO:0051782">
    <property type="term" value="P:negative regulation of cell division"/>
    <property type="evidence" value="ECO:0007669"/>
    <property type="project" value="TreeGrafter"/>
</dbReference>
<dbReference type="InterPro" id="IPR027417">
    <property type="entry name" value="P-loop_NTPase"/>
</dbReference>
<name>A0A7L4P8H8_9CREN</name>
<protein>
    <submittedName>
        <fullName evidence="1">ParA family protein</fullName>
    </submittedName>
</protein>
<comment type="caution">
    <text evidence="1">The sequence shown here is derived from an EMBL/GenBank/DDBJ whole genome shotgun (WGS) entry which is preliminary data.</text>
</comment>
<evidence type="ECO:0000313" key="2">
    <source>
        <dbReference type="Proteomes" id="UP000554766"/>
    </source>
</evidence>
<gene>
    <name evidence="1" type="ORF">HC235_04755</name>
</gene>
<dbReference type="Gene3D" id="3.40.50.300">
    <property type="entry name" value="P-loop containing nucleotide triphosphate hydrolases"/>
    <property type="match status" value="1"/>
</dbReference>
<dbReference type="RefSeq" id="WP_011900916.1">
    <property type="nucleotide sequence ID" value="NZ_JAAVJF010000002.1"/>
</dbReference>
<dbReference type="GO" id="GO:0005829">
    <property type="term" value="C:cytosol"/>
    <property type="evidence" value="ECO:0007669"/>
    <property type="project" value="TreeGrafter"/>
</dbReference>
<keyword evidence="2" id="KW-1185">Reference proteome</keyword>
<dbReference type="InterPro" id="IPR050625">
    <property type="entry name" value="ParA/MinD_ATPase"/>
</dbReference>
<sequence length="234" mass="26609">MRTVKIVVISSLDGGVGKTTISSALGVEKGMALLVDMDWEKADLSQLFRAPRKPGWLAPFLKGTAPNLHRVNPMLYVMPGYEAYEIYQREGEDAVSGFSEALLEWAEFFPKFVAKLRIPVDVVILDTPAALRTEILAKLQKMGAYNIFVADRRLISRISDIKSEQYRRYLTYSSLAVVNMLEKDELKMAKKIAPVTIRRVKIREYYGEAIANDLLRERENKKSIEHIITRIKTA</sequence>
<dbReference type="OMA" id="IFMADRR"/>
<dbReference type="GO" id="GO:0016887">
    <property type="term" value="F:ATP hydrolysis activity"/>
    <property type="evidence" value="ECO:0007669"/>
    <property type="project" value="TreeGrafter"/>
</dbReference>
<dbReference type="GO" id="GO:0005524">
    <property type="term" value="F:ATP binding"/>
    <property type="evidence" value="ECO:0007669"/>
    <property type="project" value="TreeGrafter"/>
</dbReference>
<dbReference type="EMBL" id="JAAVJF010000002">
    <property type="protein sequence ID" value="NYR15268.1"/>
    <property type="molecule type" value="Genomic_DNA"/>
</dbReference>
<dbReference type="SUPFAM" id="SSF52540">
    <property type="entry name" value="P-loop containing nucleoside triphosphate hydrolases"/>
    <property type="match status" value="1"/>
</dbReference>
<organism evidence="1 2">
    <name type="scientific">Pyrobaculum arsenaticum</name>
    <dbReference type="NCBI Taxonomy" id="121277"/>
    <lineage>
        <taxon>Archaea</taxon>
        <taxon>Thermoproteota</taxon>
        <taxon>Thermoprotei</taxon>
        <taxon>Thermoproteales</taxon>
        <taxon>Thermoproteaceae</taxon>
        <taxon>Pyrobaculum</taxon>
    </lineage>
</organism>
<dbReference type="AlphaFoldDB" id="A0A7L4P8H8"/>
<evidence type="ECO:0000313" key="1">
    <source>
        <dbReference type="EMBL" id="NYR15268.1"/>
    </source>
</evidence>
<dbReference type="GO" id="GO:0009898">
    <property type="term" value="C:cytoplasmic side of plasma membrane"/>
    <property type="evidence" value="ECO:0007669"/>
    <property type="project" value="TreeGrafter"/>
</dbReference>
<proteinExistence type="predicted"/>
<dbReference type="PANTHER" id="PTHR43384">
    <property type="entry name" value="SEPTUM SITE-DETERMINING PROTEIN MIND HOMOLOG, CHLOROPLASTIC-RELATED"/>
    <property type="match status" value="1"/>
</dbReference>
<accession>A0A7L4P8H8</accession>
<dbReference type="PANTHER" id="PTHR43384:SF10">
    <property type="entry name" value="ATPASE INVOLVED IN CHROMOSOME PARTITIONING, PARA_MIND FAMILY"/>
    <property type="match status" value="1"/>
</dbReference>
<dbReference type="Proteomes" id="UP000554766">
    <property type="component" value="Unassembled WGS sequence"/>
</dbReference>
<reference evidence="1 2" key="1">
    <citation type="journal article" date="2020" name="Nat. Commun.">
        <title>The structures of two archaeal type IV pili illuminate evolutionary relationships.</title>
        <authorList>
            <person name="Wang F."/>
            <person name="Baquero D.P."/>
            <person name="Su Z."/>
            <person name="Beltran L.C."/>
            <person name="Prangishvili D."/>
            <person name="Krupovic M."/>
            <person name="Egelman E.H."/>
        </authorList>
    </citation>
    <scope>NUCLEOTIDE SEQUENCE [LARGE SCALE GENOMIC DNA]</scope>
    <source>
        <strain evidence="1 2">2GA</strain>
    </source>
</reference>